<dbReference type="FunFam" id="3.40.47.10:FF:000019">
    <property type="entry name" value="Polyketide synthase type I"/>
    <property type="match status" value="1"/>
</dbReference>
<dbReference type="InterPro" id="IPR009081">
    <property type="entry name" value="PP-bd_ACP"/>
</dbReference>
<comment type="caution">
    <text evidence="14">The sequence shown here is derived from an EMBL/GenBank/DDBJ whole genome shotgun (WGS) entry which is preliminary data.</text>
</comment>
<dbReference type="InterPro" id="IPR014043">
    <property type="entry name" value="Acyl_transferase_dom"/>
</dbReference>
<dbReference type="GO" id="GO:0004312">
    <property type="term" value="F:fatty acid synthase activity"/>
    <property type="evidence" value="ECO:0007669"/>
    <property type="project" value="TreeGrafter"/>
</dbReference>
<dbReference type="PANTHER" id="PTHR43775:SF29">
    <property type="entry name" value="ASPERFURANONE POLYKETIDE SYNTHASE AFOG-RELATED"/>
    <property type="match status" value="1"/>
</dbReference>
<dbReference type="InterPro" id="IPR050091">
    <property type="entry name" value="PKS_NRPS_Biosynth_Enz"/>
</dbReference>
<evidence type="ECO:0000259" key="13">
    <source>
        <dbReference type="PROSITE" id="PS52019"/>
    </source>
</evidence>
<dbReference type="SUPFAM" id="SSF53335">
    <property type="entry name" value="S-adenosyl-L-methionine-dependent methyltransferases"/>
    <property type="match status" value="1"/>
</dbReference>
<dbReference type="Gene3D" id="1.10.1200.10">
    <property type="entry name" value="ACP-like"/>
    <property type="match status" value="1"/>
</dbReference>
<dbReference type="InterPro" id="IPR016039">
    <property type="entry name" value="Thiolase-like"/>
</dbReference>
<dbReference type="PANTHER" id="PTHR43775">
    <property type="entry name" value="FATTY ACID SYNTHASE"/>
    <property type="match status" value="1"/>
</dbReference>
<keyword evidence="3" id="KW-0597">Phosphoprotein</keyword>
<dbReference type="Pfam" id="PF08240">
    <property type="entry name" value="ADH_N"/>
    <property type="match status" value="1"/>
</dbReference>
<evidence type="ECO:0000256" key="1">
    <source>
        <dbReference type="ARBA" id="ARBA00005179"/>
    </source>
</evidence>
<dbReference type="GO" id="GO:0016491">
    <property type="term" value="F:oxidoreductase activity"/>
    <property type="evidence" value="ECO:0007669"/>
    <property type="project" value="UniProtKB-KW"/>
</dbReference>
<dbReference type="InterPro" id="IPR016035">
    <property type="entry name" value="Acyl_Trfase/lysoPLipase"/>
</dbReference>
<reference evidence="14" key="1">
    <citation type="journal article" date="2020" name="BMC Genomics">
        <title>Correction to: Identification and distribution of gene clusters required for synthesis of sphingolipid metabolism inhibitors in diverse species of the filamentous fungus Fusarium.</title>
        <authorList>
            <person name="Kim H.S."/>
            <person name="Lohmar J.M."/>
            <person name="Busman M."/>
            <person name="Brown D.W."/>
            <person name="Naumann T.A."/>
            <person name="Divon H.H."/>
            <person name="Lysoe E."/>
            <person name="Uhlig S."/>
            <person name="Proctor R.H."/>
        </authorList>
    </citation>
    <scope>NUCLEOTIDE SEQUENCE</scope>
    <source>
        <strain evidence="14">NRRL 45417</strain>
    </source>
</reference>
<dbReference type="GO" id="GO:0006633">
    <property type="term" value="P:fatty acid biosynthetic process"/>
    <property type="evidence" value="ECO:0007669"/>
    <property type="project" value="TreeGrafter"/>
</dbReference>
<dbReference type="Pfam" id="PF08659">
    <property type="entry name" value="KR"/>
    <property type="match status" value="1"/>
</dbReference>
<proteinExistence type="predicted"/>
<evidence type="ECO:0000313" key="15">
    <source>
        <dbReference type="Proteomes" id="UP000604273"/>
    </source>
</evidence>
<dbReference type="InterPro" id="IPR013154">
    <property type="entry name" value="ADH-like_N"/>
</dbReference>
<dbReference type="Gene3D" id="3.10.129.110">
    <property type="entry name" value="Polyketide synthase dehydratase"/>
    <property type="match status" value="1"/>
</dbReference>
<dbReference type="Gene3D" id="3.40.366.10">
    <property type="entry name" value="Malonyl-Coenzyme A Acyl Carrier Protein, domain 2"/>
    <property type="match status" value="1"/>
</dbReference>
<dbReference type="InterPro" id="IPR057326">
    <property type="entry name" value="KR_dom"/>
</dbReference>
<name>A0A8H4SSK8_9HYPO</name>
<evidence type="ECO:0000259" key="12">
    <source>
        <dbReference type="PROSITE" id="PS52004"/>
    </source>
</evidence>
<dbReference type="Gene3D" id="3.40.47.10">
    <property type="match status" value="1"/>
</dbReference>
<dbReference type="OrthoDB" id="329835at2759"/>
<accession>A0A8H4SSK8</accession>
<dbReference type="SUPFAM" id="SSF53901">
    <property type="entry name" value="Thiolase-like"/>
    <property type="match status" value="1"/>
</dbReference>
<dbReference type="Pfam" id="PF00107">
    <property type="entry name" value="ADH_zinc_N"/>
    <property type="match status" value="1"/>
</dbReference>
<dbReference type="Pfam" id="PF14765">
    <property type="entry name" value="PS-DH"/>
    <property type="match status" value="1"/>
</dbReference>
<dbReference type="InterPro" id="IPR020806">
    <property type="entry name" value="PKS_PP-bd"/>
</dbReference>
<evidence type="ECO:0008006" key="16">
    <source>
        <dbReference type="Google" id="ProtNLM"/>
    </source>
</evidence>
<feature type="active site" description="Proton acceptor; for dehydratase activity" evidence="10">
    <location>
        <position position="1017"/>
    </location>
</feature>
<dbReference type="Gene3D" id="3.90.180.10">
    <property type="entry name" value="Medium-chain alcohol dehydrogenases, catalytic domain"/>
    <property type="match status" value="1"/>
</dbReference>
<dbReference type="PROSITE" id="PS50075">
    <property type="entry name" value="CARRIER"/>
    <property type="match status" value="1"/>
</dbReference>
<evidence type="ECO:0000256" key="4">
    <source>
        <dbReference type="ARBA" id="ARBA00022603"/>
    </source>
</evidence>
<evidence type="ECO:0000256" key="6">
    <source>
        <dbReference type="ARBA" id="ARBA00022857"/>
    </source>
</evidence>
<dbReference type="Gene3D" id="3.40.50.150">
    <property type="entry name" value="Vaccinia Virus protein VP39"/>
    <property type="match status" value="1"/>
</dbReference>
<dbReference type="Gene3D" id="3.30.70.3290">
    <property type="match status" value="1"/>
</dbReference>
<dbReference type="SMART" id="SM00826">
    <property type="entry name" value="PKS_DH"/>
    <property type="match status" value="1"/>
</dbReference>
<dbReference type="InterPro" id="IPR014031">
    <property type="entry name" value="Ketoacyl_synth_C"/>
</dbReference>
<dbReference type="InterPro" id="IPR020841">
    <property type="entry name" value="PKS_Beta-ketoAc_synthase_dom"/>
</dbReference>
<evidence type="ECO:0000256" key="5">
    <source>
        <dbReference type="ARBA" id="ARBA00022679"/>
    </source>
</evidence>
<dbReference type="InterPro" id="IPR013149">
    <property type="entry name" value="ADH-like_C"/>
</dbReference>
<keyword evidence="4" id="KW-0489">Methyltransferase</keyword>
<keyword evidence="6" id="KW-0521">NADP</keyword>
<comment type="pathway">
    <text evidence="1">Secondary metabolite biosynthesis.</text>
</comment>
<dbReference type="InterPro" id="IPR049551">
    <property type="entry name" value="PKS_DH_C"/>
</dbReference>
<dbReference type="SMART" id="SM00827">
    <property type="entry name" value="PKS_AT"/>
    <property type="match status" value="1"/>
</dbReference>
<dbReference type="InterPro" id="IPR049900">
    <property type="entry name" value="PKS_mFAS_DH"/>
</dbReference>
<evidence type="ECO:0000259" key="11">
    <source>
        <dbReference type="PROSITE" id="PS50075"/>
    </source>
</evidence>
<dbReference type="SUPFAM" id="SSF52151">
    <property type="entry name" value="FabD/lysophospholipase-like"/>
    <property type="match status" value="1"/>
</dbReference>
<dbReference type="CDD" id="cd00833">
    <property type="entry name" value="PKS"/>
    <property type="match status" value="1"/>
</dbReference>
<dbReference type="SMART" id="SM00823">
    <property type="entry name" value="PKS_PP"/>
    <property type="match status" value="1"/>
</dbReference>
<dbReference type="CDD" id="cd02440">
    <property type="entry name" value="AdoMet_MTases"/>
    <property type="match status" value="1"/>
</dbReference>
<dbReference type="Pfam" id="PF23114">
    <property type="entry name" value="NAD-bd_HRPKS_sdrA"/>
    <property type="match status" value="1"/>
</dbReference>
<dbReference type="InterPro" id="IPR056501">
    <property type="entry name" value="NAD-bd_HRPKS_sdrA"/>
</dbReference>
<dbReference type="PROSITE" id="PS00012">
    <property type="entry name" value="PHOSPHOPANTETHEINE"/>
    <property type="match status" value="1"/>
</dbReference>
<dbReference type="InterPro" id="IPR006162">
    <property type="entry name" value="Ppantetheine_attach_site"/>
</dbReference>
<sequence>MAPHAEPPSGFSNIVDQMGPLPKTNNTCTEPDKSMPIAVVGMGLRLPDEATSAEGLWEMLIGKKSARRETPPDRFNINAFSHPDADKNGTINNRGGHFLKEDIAAFDASFFSISPAEAEAMDPTQRILLEVVYEATENAGIPISKLSGTDTGCFVGNFTCDYDQLSKRDVELLPKYHITGTGQSIISNRVSFCFNLKGPSVTLDTACSSGLVATHLACQSLRTGESQVAIVGATNIIMSPDIQVSLTNLHFLSPDSTCYAFDERGNGYARGEGVAALVLKPLEAALRDGDTIRAVIRGTAVNSDGKTPGITVPSTSAQISVIESAYKQAGCDPALTGYFEAHGTGTKAGDPIEAKAIGHAIARHRPGGQGNKLHVGSIKTNLGHLEGASGVAGLIKAILSVEKGIIAPNIWFQKGNPDIDFDGWRIQVPTEPSPWPTAGLRRASINSFGYGGTNSHVIIDDAYHYMLARGITGNHRTALPCYPPKCQGRGSIDLLTAPPRIFHLSANDQKSVKEMARKYAKYLSTHQQQDENQYLSQLSYTLSERRTLLPWSCSVVARTKDELIRSLETTTNVTKRSNSTPQIGFIFTGQGAQWWAMGRELLQYPVFAASLAISDKAVQCLGADWSMLTELLKPEAESQINRAGLSQPICTAVQIALVDLYASWGVHPSRVVGHSSGEIAAAYATGALSITGAILVSYVRGLLTENHNKHGKPGSMMAAGLSNAEAVEEIEALGQDFGKVVVACVNSPRSVTISGDKEAISQLESSLKERGIFARKLQIGAAYHSDHVLPYAESYRQSLADLTLRPWSERETVQMFSSVTKNVISPDSDVTADYWVDNMASCVEFSDALSLLCTSPTAGEKSHEKSTASPVNILIEVGPHSALAGPVKQILSALPNPKSTQIQYLSSLVRNTPADESILQVAAALFAAGYPVDIRTAQSVANRGVEKKEAWSVVELPPYKWNHERRYWSESRLSLDYRFRRFPRTDILGAPFHDWNPIEPRWRNFIRVSEQPWVKSHVVQGAVVYPAGGFCCMALEAAFQINDIQKRDPIAGYKIRDVSISRALVVPQTDEGVEVVFSMRPSPTSSVGSSNTWSEFRIFSHTPAGGWMEHCRGLVSVFHESQARVMHTETMKKHELSRFLFTRGLCDRPVESQDLYQSLHAAGLSYGPEFQGMVDMSLGTGSSSGRVRVTDTRSVMPQRFEHDRVLHPATMDTFLQTAIAALCEGDLSNIKSPFMPVAIGEVYVSAAVSSTIGDEFTISSDATLHGFREAYANVIALQGAEHLNTVLSISGIKCINVAASGESSSEVQTSILQHAVTAVWQPDIDHLDSDDLARLLDEGSHPNNTEPPALRQTARYIRLLSHKYPNLKYLEINAGTGDIVETALRALDVPGLVKSPRLQSYTYTDTSAHLLEDAERRFESSANLMQFKRLNIEEDPEEQGFENQQFDVVLVANLMYIAQDINQTLSHIHKVLRPNGKLILVNQPQPLLPSPLVDAMAELEVTLPDAFWNLTYASPAGEGANTMIYSHRDIATPAKENHHAPGLPQIIIVRPVAEAPDVSQVVGATITAIEKQGLPTEVCTFLELTKRDIRGHICIVLSELDRSVLISLTSKELSLLQRLTQESAGILWVTRGGLLASASKPEMSMFHGLARSLRAEVEGLPCITMDFDVRQKLSPNRMAELIMRVLDTAFLVERHSGHTVDQELYEMNGILHIKRAMDDARVNNFIATRTRSIPPEVEQQSISQPGRPLKFKVQNFGNLGSFVFEDNLQMVEAIPDDHVQIKVHATGLNFRDVLIIMGELSANQLGYECAGVVEQVGAKVGRFKVGDRVAALYPGCFATAVRCPAACVQRIPDSMSLPVAASLPVIYLTAYYGLIHIGRLSAGETVLIHAAAGGTGQAAIQIAQVMGAEIFVTVGSHSKKKHLMQTYGIAEDHIFHSRDLSFVSALHQATGGRGVDVVLNSLAGEALQATWKCIAPFGRFVEIGKRDIDVNSRLEMAPFANNVTFSSIDLSLLFKQNLALLEHVFGKAMDFIRTGKARAVTPLLIQPWSKAEECLRLMQAGKHMGKILIEVREDDLVPVLPKIPSEPKFSENATYLLAGGLGGIGRSMSKWLVSHGARNLVFVSRSGKTPETQDFLHTLAEAGAQCVVVKCDISDSLALSTALDAVLQRLPPLRGIIQCAMVLNDQIFANMSHQGYTNAVQPKVQGSWSLHQASLSHPLDFFVLLSSVAAFVGNAGQANYVAGCTYQDALAAYRLSMGLPATSIDIGRVAGVGFLAENSGSVSDQNLSKLGMLEIQENELLALLELAVMPRDEGIANGHLITGVHTTPNPDNQDRELPFWSRDPVFSHLSFARPNVSASDNRQGPVAADLATLLASATSISEAHHHMLEAFLQRLSKSLMMPVAEIDPDKPTASFGIDSLVAVELRNWFVRETKVNIPVFEILQASSLLSLAEVVCGRSPLVDEKCKVER</sequence>
<dbReference type="InterPro" id="IPR013217">
    <property type="entry name" value="Methyltransf_12"/>
</dbReference>
<dbReference type="SUPFAM" id="SSF55048">
    <property type="entry name" value="Probable ACP-binding domain of malonyl-CoA ACP transacylase"/>
    <property type="match status" value="1"/>
</dbReference>
<evidence type="ECO:0000256" key="2">
    <source>
        <dbReference type="ARBA" id="ARBA00022450"/>
    </source>
</evidence>
<dbReference type="PROSITE" id="PS52019">
    <property type="entry name" value="PKS_MFAS_DH"/>
    <property type="match status" value="1"/>
</dbReference>
<keyword evidence="2" id="KW-0596">Phosphopantetheine</keyword>
<dbReference type="InterPro" id="IPR036736">
    <property type="entry name" value="ACP-like_sf"/>
</dbReference>
<evidence type="ECO:0000256" key="3">
    <source>
        <dbReference type="ARBA" id="ARBA00022553"/>
    </source>
</evidence>
<dbReference type="InterPro" id="IPR014030">
    <property type="entry name" value="Ketoacyl_synth_N"/>
</dbReference>
<dbReference type="InterPro" id="IPR049552">
    <property type="entry name" value="PKS_DH_N"/>
</dbReference>
<dbReference type="SMART" id="SM00825">
    <property type="entry name" value="PKS_KS"/>
    <property type="match status" value="1"/>
</dbReference>
<dbReference type="InterPro" id="IPR001227">
    <property type="entry name" value="Ac_transferase_dom_sf"/>
</dbReference>
<dbReference type="SMART" id="SM00829">
    <property type="entry name" value="PKS_ER"/>
    <property type="match status" value="1"/>
</dbReference>
<dbReference type="InterPro" id="IPR042104">
    <property type="entry name" value="PKS_dehydratase_sf"/>
</dbReference>
<dbReference type="InterPro" id="IPR013968">
    <property type="entry name" value="PKS_KR"/>
</dbReference>
<feature type="domain" description="PKS/mFAS DH" evidence="13">
    <location>
        <begin position="985"/>
        <end position="1303"/>
    </location>
</feature>
<organism evidence="14 15">
    <name type="scientific">Fusarium gaditjirri</name>
    <dbReference type="NCBI Taxonomy" id="282569"/>
    <lineage>
        <taxon>Eukaryota</taxon>
        <taxon>Fungi</taxon>
        <taxon>Dikarya</taxon>
        <taxon>Ascomycota</taxon>
        <taxon>Pezizomycotina</taxon>
        <taxon>Sordariomycetes</taxon>
        <taxon>Hypocreomycetidae</taxon>
        <taxon>Hypocreales</taxon>
        <taxon>Nectriaceae</taxon>
        <taxon>Fusarium</taxon>
        <taxon>Fusarium nisikadoi species complex</taxon>
    </lineage>
</organism>
<keyword evidence="5" id="KW-0808">Transferase</keyword>
<dbReference type="InterPro" id="IPR011032">
    <property type="entry name" value="GroES-like_sf"/>
</dbReference>
<feature type="region of interest" description="N-terminal hotdog fold" evidence="10">
    <location>
        <begin position="985"/>
        <end position="1122"/>
    </location>
</feature>
<dbReference type="PROSITE" id="PS52004">
    <property type="entry name" value="KS3_2"/>
    <property type="match status" value="1"/>
</dbReference>
<dbReference type="Pfam" id="PF21089">
    <property type="entry name" value="PKS_DH_N"/>
    <property type="match status" value="1"/>
</dbReference>
<dbReference type="Proteomes" id="UP000604273">
    <property type="component" value="Unassembled WGS sequence"/>
</dbReference>
<dbReference type="GO" id="GO:0032259">
    <property type="term" value="P:methylation"/>
    <property type="evidence" value="ECO:0007669"/>
    <property type="project" value="UniProtKB-KW"/>
</dbReference>
<dbReference type="GO" id="GO:0008168">
    <property type="term" value="F:methyltransferase activity"/>
    <property type="evidence" value="ECO:0007669"/>
    <property type="project" value="UniProtKB-KW"/>
</dbReference>
<evidence type="ECO:0000256" key="9">
    <source>
        <dbReference type="ARBA" id="ARBA00023315"/>
    </source>
</evidence>
<dbReference type="SUPFAM" id="SSF50129">
    <property type="entry name" value="GroES-like"/>
    <property type="match status" value="1"/>
</dbReference>
<dbReference type="CDD" id="cd05195">
    <property type="entry name" value="enoyl_red"/>
    <property type="match status" value="1"/>
</dbReference>
<dbReference type="Pfam" id="PF00109">
    <property type="entry name" value="ketoacyl-synt"/>
    <property type="match status" value="1"/>
</dbReference>
<dbReference type="SUPFAM" id="SSF47336">
    <property type="entry name" value="ACP-like"/>
    <property type="match status" value="1"/>
</dbReference>
<protein>
    <recommendedName>
        <fullName evidence="16">Polyketide synthase</fullName>
    </recommendedName>
</protein>
<gene>
    <name evidence="14" type="ORF">FGADI_12461</name>
</gene>
<keyword evidence="8" id="KW-0511">Multifunctional enzyme</keyword>
<dbReference type="Pfam" id="PF16197">
    <property type="entry name" value="KAsynt_C_assoc"/>
    <property type="match status" value="1"/>
</dbReference>
<dbReference type="EMBL" id="JABFAI010000405">
    <property type="protein sequence ID" value="KAF4944756.1"/>
    <property type="molecule type" value="Genomic_DNA"/>
</dbReference>
<dbReference type="Pfam" id="PF00698">
    <property type="entry name" value="Acyl_transf_1"/>
    <property type="match status" value="1"/>
</dbReference>
<evidence type="ECO:0000256" key="8">
    <source>
        <dbReference type="ARBA" id="ARBA00023268"/>
    </source>
</evidence>
<dbReference type="GO" id="GO:1901336">
    <property type="term" value="P:lactone biosynthetic process"/>
    <property type="evidence" value="ECO:0007669"/>
    <property type="project" value="UniProtKB-ARBA"/>
</dbReference>
<feature type="region of interest" description="C-terminal hotdog fold" evidence="10">
    <location>
        <begin position="1147"/>
        <end position="1303"/>
    </location>
</feature>
<dbReference type="Gene3D" id="3.40.50.720">
    <property type="entry name" value="NAD(P)-binding Rossmann-like Domain"/>
    <property type="match status" value="1"/>
</dbReference>
<dbReference type="GO" id="GO:0031177">
    <property type="term" value="F:phosphopantetheine binding"/>
    <property type="evidence" value="ECO:0007669"/>
    <property type="project" value="InterPro"/>
</dbReference>
<keyword evidence="7" id="KW-0560">Oxidoreductase</keyword>
<evidence type="ECO:0000313" key="14">
    <source>
        <dbReference type="EMBL" id="KAF4944756.1"/>
    </source>
</evidence>
<dbReference type="InterPro" id="IPR016036">
    <property type="entry name" value="Malonyl_transacylase_ACP-bd"/>
</dbReference>
<dbReference type="SMART" id="SM00822">
    <property type="entry name" value="PKS_KR"/>
    <property type="match status" value="1"/>
</dbReference>
<dbReference type="Pfam" id="PF23297">
    <property type="entry name" value="ACP_SdgA_C"/>
    <property type="match status" value="1"/>
</dbReference>
<evidence type="ECO:0000256" key="10">
    <source>
        <dbReference type="PROSITE-ProRule" id="PRU01363"/>
    </source>
</evidence>
<dbReference type="GO" id="GO:0030639">
    <property type="term" value="P:polyketide biosynthetic process"/>
    <property type="evidence" value="ECO:0007669"/>
    <property type="project" value="UniProtKB-ARBA"/>
</dbReference>
<dbReference type="Pfam" id="PF02801">
    <property type="entry name" value="Ketoacyl-synt_C"/>
    <property type="match status" value="1"/>
</dbReference>
<dbReference type="InterPro" id="IPR032821">
    <property type="entry name" value="PKS_assoc"/>
</dbReference>
<reference evidence="14" key="2">
    <citation type="submission" date="2020-05" db="EMBL/GenBank/DDBJ databases">
        <authorList>
            <person name="Kim H.-S."/>
            <person name="Proctor R.H."/>
            <person name="Brown D.W."/>
        </authorList>
    </citation>
    <scope>NUCLEOTIDE SEQUENCE</scope>
    <source>
        <strain evidence="14">NRRL 45417</strain>
    </source>
</reference>
<dbReference type="Pfam" id="PF08242">
    <property type="entry name" value="Methyltransf_12"/>
    <property type="match status" value="1"/>
</dbReference>
<evidence type="ECO:0000256" key="7">
    <source>
        <dbReference type="ARBA" id="ARBA00023002"/>
    </source>
</evidence>
<dbReference type="SUPFAM" id="SSF51735">
    <property type="entry name" value="NAD(P)-binding Rossmann-fold domains"/>
    <property type="match status" value="2"/>
</dbReference>
<feature type="active site" description="Proton donor; for dehydratase activity" evidence="10">
    <location>
        <position position="1212"/>
    </location>
</feature>
<feature type="domain" description="Carrier" evidence="11">
    <location>
        <begin position="2378"/>
        <end position="2459"/>
    </location>
</feature>
<dbReference type="FunFam" id="3.40.50.720:FF:000209">
    <property type="entry name" value="Polyketide synthase Pks12"/>
    <property type="match status" value="1"/>
</dbReference>
<dbReference type="InterPro" id="IPR029063">
    <property type="entry name" value="SAM-dependent_MTases_sf"/>
</dbReference>
<dbReference type="InterPro" id="IPR020807">
    <property type="entry name" value="PKS_DH"/>
</dbReference>
<dbReference type="InterPro" id="IPR020843">
    <property type="entry name" value="ER"/>
</dbReference>
<keyword evidence="15" id="KW-1185">Reference proteome</keyword>
<keyword evidence="9" id="KW-0012">Acyltransferase</keyword>
<dbReference type="InterPro" id="IPR036291">
    <property type="entry name" value="NAD(P)-bd_dom_sf"/>
</dbReference>
<feature type="domain" description="Ketosynthase family 3 (KS3)" evidence="12">
    <location>
        <begin position="34"/>
        <end position="461"/>
    </location>
</feature>